<keyword evidence="2" id="KW-1185">Reference proteome</keyword>
<evidence type="ECO:0000313" key="2">
    <source>
        <dbReference type="Proteomes" id="UP001217089"/>
    </source>
</evidence>
<accession>A0ABQ9FXC1</accession>
<name>A0ABQ9FXC1_TEGGR</name>
<dbReference type="Proteomes" id="UP001217089">
    <property type="component" value="Unassembled WGS sequence"/>
</dbReference>
<evidence type="ECO:0000313" key="1">
    <source>
        <dbReference type="EMBL" id="KAJ8321891.1"/>
    </source>
</evidence>
<reference evidence="1 2" key="1">
    <citation type="submission" date="2022-12" db="EMBL/GenBank/DDBJ databases">
        <title>Chromosome-level genome of Tegillarca granosa.</title>
        <authorList>
            <person name="Kim J."/>
        </authorList>
    </citation>
    <scope>NUCLEOTIDE SEQUENCE [LARGE SCALE GENOMIC DNA]</scope>
    <source>
        <strain evidence="1">Teg-2019</strain>
        <tissue evidence="1">Adductor muscle</tissue>
    </source>
</reference>
<organism evidence="1 2">
    <name type="scientific">Tegillarca granosa</name>
    <name type="common">Malaysian cockle</name>
    <name type="synonym">Anadara granosa</name>
    <dbReference type="NCBI Taxonomy" id="220873"/>
    <lineage>
        <taxon>Eukaryota</taxon>
        <taxon>Metazoa</taxon>
        <taxon>Spiralia</taxon>
        <taxon>Lophotrochozoa</taxon>
        <taxon>Mollusca</taxon>
        <taxon>Bivalvia</taxon>
        <taxon>Autobranchia</taxon>
        <taxon>Pteriomorphia</taxon>
        <taxon>Arcoida</taxon>
        <taxon>Arcoidea</taxon>
        <taxon>Arcidae</taxon>
        <taxon>Tegillarca</taxon>
    </lineage>
</organism>
<gene>
    <name evidence="1" type="ORF">KUTeg_000362</name>
</gene>
<dbReference type="EMBL" id="JARBDR010000018">
    <property type="protein sequence ID" value="KAJ8321891.1"/>
    <property type="molecule type" value="Genomic_DNA"/>
</dbReference>
<sequence length="237" mass="26661">MALILNTNTLIEHTIQKPTSPTGSKQFVKNREGLTGKKVFVSAFVQSTTTRFILTMDGDWVTEREGDEGFADCDSLDDVPVPMETNPQAAEAEVKSVIIKITITSYFLDEVLNGPKATVYYTFQQNAEEEEVDEEKGKDYTKDEVEELMKSDAYQRKIDTCHLECGGYPLTRPCPLCDGQCTTVWQRNVKLSHSVHEAHWDGKCKLPPDVQQALMLRKLADSSEQTLTEGMQDLSTR</sequence>
<proteinExistence type="predicted"/>
<protein>
    <submittedName>
        <fullName evidence="1">Uncharacterized protein</fullName>
    </submittedName>
</protein>
<comment type="caution">
    <text evidence="1">The sequence shown here is derived from an EMBL/GenBank/DDBJ whole genome shotgun (WGS) entry which is preliminary data.</text>
</comment>